<dbReference type="SUPFAM" id="SSF54909">
    <property type="entry name" value="Dimeric alpha+beta barrel"/>
    <property type="match status" value="1"/>
</dbReference>
<evidence type="ECO:0000259" key="1">
    <source>
        <dbReference type="Pfam" id="PF01037"/>
    </source>
</evidence>
<dbReference type="OrthoDB" id="9799041at2"/>
<dbReference type="Gene3D" id="3.30.70.920">
    <property type="match status" value="1"/>
</dbReference>
<organism evidence="2 3">
    <name type="scientific">Alkalispirillum mobile</name>
    <dbReference type="NCBI Taxonomy" id="85925"/>
    <lineage>
        <taxon>Bacteria</taxon>
        <taxon>Pseudomonadati</taxon>
        <taxon>Pseudomonadota</taxon>
        <taxon>Gammaproteobacteria</taxon>
        <taxon>Chromatiales</taxon>
        <taxon>Ectothiorhodospiraceae</taxon>
        <taxon>Alkalispirillum</taxon>
    </lineage>
</organism>
<protein>
    <submittedName>
        <fullName evidence="2">AsnC family transcriptional regulator</fullName>
    </submittedName>
</protein>
<dbReference type="Proteomes" id="UP000275461">
    <property type="component" value="Unassembled WGS sequence"/>
</dbReference>
<dbReference type="AlphaFoldDB" id="A0A498BX85"/>
<evidence type="ECO:0000313" key="3">
    <source>
        <dbReference type="Proteomes" id="UP000275461"/>
    </source>
</evidence>
<comment type="caution">
    <text evidence="2">The sequence shown here is derived from an EMBL/GenBank/DDBJ whole genome shotgun (WGS) entry which is preliminary data.</text>
</comment>
<keyword evidence="3" id="KW-1185">Reference proteome</keyword>
<dbReference type="EMBL" id="RCDA01000004">
    <property type="protein sequence ID" value="RLK46956.1"/>
    <property type="molecule type" value="Genomic_DNA"/>
</dbReference>
<evidence type="ECO:0000313" key="2">
    <source>
        <dbReference type="EMBL" id="RLK46956.1"/>
    </source>
</evidence>
<accession>A0A498BX85</accession>
<dbReference type="InterPro" id="IPR011008">
    <property type="entry name" value="Dimeric_a/b-barrel"/>
</dbReference>
<dbReference type="InterPro" id="IPR019887">
    <property type="entry name" value="Tscrpt_reg_AsnC/Lrp_C"/>
</dbReference>
<dbReference type="RefSeq" id="WP_121442796.1">
    <property type="nucleotide sequence ID" value="NZ_RCDA01000004.1"/>
</dbReference>
<dbReference type="Pfam" id="PF01037">
    <property type="entry name" value="AsnC_trans_reg"/>
    <property type="match status" value="1"/>
</dbReference>
<reference evidence="2 3" key="1">
    <citation type="submission" date="2018-10" db="EMBL/GenBank/DDBJ databases">
        <title>Genomic Encyclopedia of Type Strains, Phase IV (KMG-IV): sequencing the most valuable type-strain genomes for metagenomic binning, comparative biology and taxonomic classification.</title>
        <authorList>
            <person name="Goeker M."/>
        </authorList>
    </citation>
    <scope>NUCLEOTIDE SEQUENCE [LARGE SCALE GENOMIC DNA]</scope>
    <source>
        <strain evidence="2 3">DSM 12769</strain>
    </source>
</reference>
<name>A0A498BX85_9GAMM</name>
<proteinExistence type="predicted"/>
<gene>
    <name evidence="2" type="ORF">DFR31_2270</name>
</gene>
<sequence length="91" mass="9941">MVTAIILMQVDPKRLNELADQLAGLEGVSECYSVGGSYDLVAIIRVARNEDLAGLVTERIAPLEGIEHTETLLAFKAHSRHDLESMFSLGM</sequence>
<feature type="domain" description="Transcription regulator AsnC/Lrp ligand binding" evidence="1">
    <location>
        <begin position="6"/>
        <end position="76"/>
    </location>
</feature>